<evidence type="ECO:0000313" key="2">
    <source>
        <dbReference type="EMBL" id="KAL2726887.1"/>
    </source>
</evidence>
<proteinExistence type="predicted"/>
<feature type="compositionally biased region" description="Polar residues" evidence="1">
    <location>
        <begin position="40"/>
        <end position="51"/>
    </location>
</feature>
<protein>
    <submittedName>
        <fullName evidence="2">Uncharacterized protein</fullName>
    </submittedName>
</protein>
<dbReference type="AlphaFoldDB" id="A0ABD2B2D3"/>
<organism evidence="2 3">
    <name type="scientific">Vespula squamosa</name>
    <name type="common">Southern yellow jacket</name>
    <name type="synonym">Wasp</name>
    <dbReference type="NCBI Taxonomy" id="30214"/>
    <lineage>
        <taxon>Eukaryota</taxon>
        <taxon>Metazoa</taxon>
        <taxon>Ecdysozoa</taxon>
        <taxon>Arthropoda</taxon>
        <taxon>Hexapoda</taxon>
        <taxon>Insecta</taxon>
        <taxon>Pterygota</taxon>
        <taxon>Neoptera</taxon>
        <taxon>Endopterygota</taxon>
        <taxon>Hymenoptera</taxon>
        <taxon>Apocrita</taxon>
        <taxon>Aculeata</taxon>
        <taxon>Vespoidea</taxon>
        <taxon>Vespidae</taxon>
        <taxon>Vespinae</taxon>
        <taxon>Vespula</taxon>
    </lineage>
</organism>
<dbReference type="EMBL" id="JAUDFV010000133">
    <property type="protein sequence ID" value="KAL2726887.1"/>
    <property type="molecule type" value="Genomic_DNA"/>
</dbReference>
<name>A0ABD2B2D3_VESSQ</name>
<accession>A0ABD2B2D3</accession>
<evidence type="ECO:0000256" key="1">
    <source>
        <dbReference type="SAM" id="MobiDB-lite"/>
    </source>
</evidence>
<keyword evidence="3" id="KW-1185">Reference proteome</keyword>
<feature type="region of interest" description="Disordered" evidence="1">
    <location>
        <begin position="1"/>
        <end position="59"/>
    </location>
</feature>
<reference evidence="2 3" key="1">
    <citation type="journal article" date="2024" name="Ann. Entomol. Soc. Am.">
        <title>Genomic analyses of the southern and eastern yellowjacket wasps (Hymenoptera: Vespidae) reveal evolutionary signatures of social life.</title>
        <authorList>
            <person name="Catto M.A."/>
            <person name="Caine P.B."/>
            <person name="Orr S.E."/>
            <person name="Hunt B.G."/>
            <person name="Goodisman M.A.D."/>
        </authorList>
    </citation>
    <scope>NUCLEOTIDE SEQUENCE [LARGE SCALE GENOMIC DNA]</scope>
    <source>
        <strain evidence="2">233</strain>
        <tissue evidence="2">Head and thorax</tissue>
    </source>
</reference>
<comment type="caution">
    <text evidence="2">The sequence shown here is derived from an EMBL/GenBank/DDBJ whole genome shotgun (WGS) entry which is preliminary data.</text>
</comment>
<dbReference type="Proteomes" id="UP001607302">
    <property type="component" value="Unassembled WGS sequence"/>
</dbReference>
<evidence type="ECO:0000313" key="3">
    <source>
        <dbReference type="Proteomes" id="UP001607302"/>
    </source>
</evidence>
<gene>
    <name evidence="2" type="ORF">V1478_007165</name>
</gene>
<sequence length="162" mass="17755">MCNCKHSTAVGGEGHRCPGDPSISAIGSRWESRYDESDSFPDSSYRTQSSFRGGRSFRTPPIGVATVVPSETLQRSIADTPELAEGVAIVRRRLDFDDPTFDETQGGCGACPRKQTRRSGMTSSSCPMGNISRTARSPCGKCSKVIQKLNKFIFDRNSFLYE</sequence>